<comment type="catalytic activity">
    <reaction evidence="6">
        <text>2 superoxide + 2 H(+) = H2O2 + O2</text>
        <dbReference type="Rhea" id="RHEA:20696"/>
        <dbReference type="ChEBI" id="CHEBI:15378"/>
        <dbReference type="ChEBI" id="CHEBI:15379"/>
        <dbReference type="ChEBI" id="CHEBI:16240"/>
        <dbReference type="ChEBI" id="CHEBI:18421"/>
        <dbReference type="EC" id="1.15.1.1"/>
    </reaction>
</comment>
<keyword evidence="4 6" id="KW-0560">Oxidoreductase</keyword>
<dbReference type="RefSeq" id="WP_096461131.1">
    <property type="nucleotide sequence ID" value="NZ_AP014936.1"/>
</dbReference>
<name>A0A1B4V5C9_9GAMM</name>
<feature type="binding site" evidence="5">
    <location>
        <position position="76"/>
    </location>
    <ligand>
        <name>Mn(2+)</name>
        <dbReference type="ChEBI" id="CHEBI:29035"/>
    </ligand>
</feature>
<dbReference type="GO" id="GO:0046872">
    <property type="term" value="F:metal ion binding"/>
    <property type="evidence" value="ECO:0007669"/>
    <property type="project" value="UniProtKB-KW"/>
</dbReference>
<dbReference type="AlphaFoldDB" id="A0A1B4V5C9"/>
<dbReference type="KEGG" id="sva:SVA_2093"/>
<feature type="binding site" evidence="5">
    <location>
        <position position="160"/>
    </location>
    <ligand>
        <name>Mn(2+)</name>
        <dbReference type="ChEBI" id="CHEBI:29035"/>
    </ligand>
</feature>
<dbReference type="Proteomes" id="UP000218899">
    <property type="component" value="Chromosome"/>
</dbReference>
<feature type="binding site" evidence="5">
    <location>
        <position position="164"/>
    </location>
    <ligand>
        <name>Mn(2+)</name>
        <dbReference type="ChEBI" id="CHEBI:29035"/>
    </ligand>
</feature>
<gene>
    <name evidence="9" type="ORF">SVA_2093</name>
</gene>
<evidence type="ECO:0000256" key="6">
    <source>
        <dbReference type="RuleBase" id="RU000414"/>
    </source>
</evidence>
<dbReference type="InterPro" id="IPR019832">
    <property type="entry name" value="Mn/Fe_SOD_C"/>
</dbReference>
<evidence type="ECO:0000313" key="10">
    <source>
        <dbReference type="Proteomes" id="UP000218899"/>
    </source>
</evidence>
<dbReference type="InterPro" id="IPR019831">
    <property type="entry name" value="Mn/Fe_SOD_N"/>
</dbReference>
<evidence type="ECO:0000259" key="7">
    <source>
        <dbReference type="Pfam" id="PF00081"/>
    </source>
</evidence>
<reference evidence="9 10" key="1">
    <citation type="submission" date="2015-08" db="EMBL/GenBank/DDBJ databases">
        <title>Complete genome sequence of Sulfurifustis variabilis.</title>
        <authorList>
            <person name="Miura A."/>
            <person name="Kojima H."/>
            <person name="Fukui M."/>
        </authorList>
    </citation>
    <scope>NUCLEOTIDE SEQUENCE [LARGE SCALE GENOMIC DNA]</scope>
    <source>
        <strain evidence="10">skN76</strain>
    </source>
</reference>
<evidence type="ECO:0000256" key="4">
    <source>
        <dbReference type="ARBA" id="ARBA00023002"/>
    </source>
</evidence>
<dbReference type="SUPFAM" id="SSF46609">
    <property type="entry name" value="Fe,Mn superoxide dismutase (SOD), N-terminal domain"/>
    <property type="match status" value="1"/>
</dbReference>
<evidence type="ECO:0000256" key="3">
    <source>
        <dbReference type="ARBA" id="ARBA00022723"/>
    </source>
</evidence>
<proteinExistence type="inferred from homology"/>
<dbReference type="GO" id="GO:0004784">
    <property type="term" value="F:superoxide dismutase activity"/>
    <property type="evidence" value="ECO:0007669"/>
    <property type="project" value="UniProtKB-EC"/>
</dbReference>
<comment type="similarity">
    <text evidence="1 6">Belongs to the iron/manganese superoxide dismutase family.</text>
</comment>
<protein>
    <recommendedName>
        <fullName evidence="2 6">Superoxide dismutase</fullName>
        <ecNumber evidence="2 6">1.15.1.1</ecNumber>
    </recommendedName>
</protein>
<evidence type="ECO:0000256" key="1">
    <source>
        <dbReference type="ARBA" id="ARBA00008714"/>
    </source>
</evidence>
<dbReference type="PANTHER" id="PTHR11404">
    <property type="entry name" value="SUPEROXIDE DISMUTASE 2"/>
    <property type="match status" value="1"/>
</dbReference>
<dbReference type="Gene3D" id="3.55.40.20">
    <property type="entry name" value="Iron/manganese superoxide dismutase, C-terminal domain"/>
    <property type="match status" value="1"/>
</dbReference>
<feature type="binding site" evidence="5">
    <location>
        <position position="28"/>
    </location>
    <ligand>
        <name>Mn(2+)</name>
        <dbReference type="ChEBI" id="CHEBI:29035"/>
    </ligand>
</feature>
<dbReference type="EC" id="1.15.1.1" evidence="2 6"/>
<dbReference type="EMBL" id="AP014936">
    <property type="protein sequence ID" value="BAU48645.1"/>
    <property type="molecule type" value="Genomic_DNA"/>
</dbReference>
<dbReference type="Pfam" id="PF02777">
    <property type="entry name" value="Sod_Fe_C"/>
    <property type="match status" value="1"/>
</dbReference>
<dbReference type="SUPFAM" id="SSF54719">
    <property type="entry name" value="Fe,Mn superoxide dismutase (SOD), C-terminal domain"/>
    <property type="match status" value="1"/>
</dbReference>
<dbReference type="Pfam" id="PF00081">
    <property type="entry name" value="Sod_Fe_N"/>
    <property type="match status" value="1"/>
</dbReference>
<evidence type="ECO:0000256" key="2">
    <source>
        <dbReference type="ARBA" id="ARBA00012682"/>
    </source>
</evidence>
<dbReference type="PROSITE" id="PS00088">
    <property type="entry name" value="SOD_MN"/>
    <property type="match status" value="1"/>
</dbReference>
<dbReference type="FunFam" id="1.10.287.990:FF:000001">
    <property type="entry name" value="Superoxide dismutase"/>
    <property type="match status" value="1"/>
</dbReference>
<dbReference type="OrthoDB" id="9803125at2"/>
<sequence length="217" mass="24496">MNRYFLLDLPYDYGALEPHISGEIMQLHHDRHHRAYVDGANQTIEQLAEARSKNDFARTAPLERALAFHVSGHVLHSLFWQNLRRNGGGRPDGALAEQIDRDFGSFDAFRTQMIRTASTIMGSGWAALAWDPAGGRLIAVQIHDHQSETPQASMPIMVLDAWEHAYYLQYRADKAKFFEAVWNIWNWEDIGQRFLTARNVSLGLGPWAQPGAAAGRG</sequence>
<dbReference type="PIRSF" id="PIRSF000349">
    <property type="entry name" value="SODismutase"/>
    <property type="match status" value="1"/>
</dbReference>
<dbReference type="InterPro" id="IPR001189">
    <property type="entry name" value="Mn/Fe_SOD"/>
</dbReference>
<dbReference type="InterPro" id="IPR050265">
    <property type="entry name" value="Fe/Mn_Superoxide_Dismutase"/>
</dbReference>
<dbReference type="FunFam" id="3.55.40.20:FF:000004">
    <property type="entry name" value="Superoxide dismutase [Fe]"/>
    <property type="match status" value="1"/>
</dbReference>
<dbReference type="InterPro" id="IPR019833">
    <property type="entry name" value="Mn/Fe_SOD_BS"/>
</dbReference>
<comment type="function">
    <text evidence="6">Destroys radicals which are normally produced within the cells and which are toxic to biological systems.</text>
</comment>
<evidence type="ECO:0000256" key="5">
    <source>
        <dbReference type="PIRSR" id="PIRSR000349-1"/>
    </source>
</evidence>
<dbReference type="InterPro" id="IPR036314">
    <property type="entry name" value="SOD_C_sf"/>
</dbReference>
<organism evidence="9 10">
    <name type="scientific">Sulfurifustis variabilis</name>
    <dbReference type="NCBI Taxonomy" id="1675686"/>
    <lineage>
        <taxon>Bacteria</taxon>
        <taxon>Pseudomonadati</taxon>
        <taxon>Pseudomonadota</taxon>
        <taxon>Gammaproteobacteria</taxon>
        <taxon>Acidiferrobacterales</taxon>
        <taxon>Acidiferrobacteraceae</taxon>
        <taxon>Sulfurifustis</taxon>
    </lineage>
</organism>
<dbReference type="PRINTS" id="PR01703">
    <property type="entry name" value="MNSODISMTASE"/>
</dbReference>
<keyword evidence="10" id="KW-1185">Reference proteome</keyword>
<dbReference type="InterPro" id="IPR036324">
    <property type="entry name" value="Mn/Fe_SOD_N_sf"/>
</dbReference>
<accession>A0A1B4V5C9</accession>
<feature type="domain" description="Manganese/iron superoxide dismutase N-terminal" evidence="7">
    <location>
        <begin position="4"/>
        <end position="83"/>
    </location>
</feature>
<feature type="domain" description="Manganese/iron superoxide dismutase C-terminal" evidence="8">
    <location>
        <begin position="91"/>
        <end position="193"/>
    </location>
</feature>
<keyword evidence="3 5" id="KW-0479">Metal-binding</keyword>
<dbReference type="PANTHER" id="PTHR11404:SF6">
    <property type="entry name" value="SUPEROXIDE DISMUTASE [MN], MITOCHONDRIAL"/>
    <property type="match status" value="1"/>
</dbReference>
<evidence type="ECO:0000259" key="8">
    <source>
        <dbReference type="Pfam" id="PF02777"/>
    </source>
</evidence>
<dbReference type="Gene3D" id="1.10.287.990">
    <property type="entry name" value="Fe,Mn superoxide dismutase (SOD) domain"/>
    <property type="match status" value="1"/>
</dbReference>
<evidence type="ECO:0000313" key="9">
    <source>
        <dbReference type="EMBL" id="BAU48645.1"/>
    </source>
</evidence>